<feature type="binding site" evidence="2">
    <location>
        <position position="187"/>
    </location>
    <ligand>
        <name>substrate</name>
    </ligand>
</feature>
<dbReference type="OrthoDB" id="4191603at2"/>
<dbReference type="InterPro" id="IPR036424">
    <property type="entry name" value="UPP_synth-like_sf"/>
</dbReference>
<reference evidence="3 4" key="1">
    <citation type="submission" date="2018-08" db="EMBL/GenBank/DDBJ databases">
        <title>Genomic Encyclopedia of Archaeal and Bacterial Type Strains, Phase II (KMG-II): from individual species to whole genera.</title>
        <authorList>
            <person name="Goeker M."/>
        </authorList>
    </citation>
    <scope>NUCLEOTIDE SEQUENCE [LARGE SCALE GENOMIC DNA]</scope>
    <source>
        <strain evidence="3 4">ATCC 27112</strain>
    </source>
</reference>
<dbReference type="InParanoid" id="A0A397S1K5"/>
<feature type="binding site" evidence="2">
    <location>
        <position position="31"/>
    </location>
    <ligand>
        <name>substrate</name>
    </ligand>
</feature>
<dbReference type="GO" id="GO:0016094">
    <property type="term" value="P:polyprenol biosynthetic process"/>
    <property type="evidence" value="ECO:0007669"/>
    <property type="project" value="TreeGrafter"/>
</dbReference>
<dbReference type="EMBL" id="QXEV01000006">
    <property type="protein sequence ID" value="RIA77827.1"/>
    <property type="molecule type" value="Genomic_DNA"/>
</dbReference>
<name>A0A397S1K5_9MOLU</name>
<keyword evidence="1 2" id="KW-0808">Transferase</keyword>
<dbReference type="PROSITE" id="PS01066">
    <property type="entry name" value="UPP_SYNTHASE"/>
    <property type="match status" value="1"/>
</dbReference>
<feature type="binding site" evidence="2">
    <location>
        <begin position="193"/>
        <end position="195"/>
    </location>
    <ligand>
        <name>substrate</name>
    </ligand>
</feature>
<protein>
    <recommendedName>
        <fullName evidence="2">Isoprenyl transferase</fullName>
        <ecNumber evidence="2">2.5.1.-</ecNumber>
    </recommendedName>
</protein>
<feature type="binding site" evidence="2">
    <location>
        <position position="69"/>
    </location>
    <ligand>
        <name>substrate</name>
    </ligand>
</feature>
<dbReference type="GO" id="GO:0000287">
    <property type="term" value="F:magnesium ion binding"/>
    <property type="evidence" value="ECO:0007669"/>
    <property type="project" value="UniProtKB-UniRule"/>
</dbReference>
<keyword evidence="2" id="KW-0460">Magnesium</keyword>
<sequence length="246" mass="28487">MAELDMTRIPEHIGIILDGNGRWAKKRHMPRMYGHRHGAFTLRDIAKYADSIGVKYMTVYCFSTENWKRPSDEVGYLMKAPSQFFKKFFKQLVTDTNIRYEVIGRKDRIPAILSDTLNNAVESTKDHTGMVLTLCIDYGSYDEITTVVKEIASLAKEDKIKVDDITPELITNHLFTKDYPKLDLLIRTSGECRLSNFLLWQAAYSELYFTDTLFPDFNPDELKKALIDFQSRDRRFGGLSKWSSIK</sequence>
<comment type="similarity">
    <text evidence="2">Belongs to the UPP synthase family.</text>
</comment>
<dbReference type="PANTHER" id="PTHR10291:SF0">
    <property type="entry name" value="DEHYDRODOLICHYL DIPHOSPHATE SYNTHASE 2"/>
    <property type="match status" value="1"/>
</dbReference>
<feature type="binding site" evidence="2">
    <location>
        <position position="35"/>
    </location>
    <ligand>
        <name>substrate</name>
    </ligand>
</feature>
<feature type="active site" evidence="2">
    <location>
        <position position="18"/>
    </location>
</feature>
<dbReference type="Pfam" id="PF01255">
    <property type="entry name" value="Prenyltransf"/>
    <property type="match status" value="1"/>
</dbReference>
<accession>A0A397S1K5</accession>
<evidence type="ECO:0000256" key="2">
    <source>
        <dbReference type="HAMAP-Rule" id="MF_01139"/>
    </source>
</evidence>
<feature type="binding site" evidence="2">
    <location>
        <position position="206"/>
    </location>
    <ligand>
        <name>Mg(2+)</name>
        <dbReference type="ChEBI" id="CHEBI:18420"/>
    </ligand>
</feature>
<evidence type="ECO:0000313" key="4">
    <source>
        <dbReference type="Proteomes" id="UP000266506"/>
    </source>
</evidence>
<dbReference type="PANTHER" id="PTHR10291">
    <property type="entry name" value="DEHYDRODOLICHYL DIPHOSPHATE SYNTHASE FAMILY MEMBER"/>
    <property type="match status" value="1"/>
</dbReference>
<feature type="binding site" evidence="2">
    <location>
        <begin position="63"/>
        <end position="65"/>
    </location>
    <ligand>
        <name>substrate</name>
    </ligand>
</feature>
<comment type="function">
    <text evidence="2">Catalyzes the condensation of isopentenyl diphosphate (IPP) with allylic pyrophosphates generating different type of terpenoids.</text>
</comment>
<feature type="binding site" evidence="2">
    <location>
        <position position="18"/>
    </location>
    <ligand>
        <name>Mg(2+)</name>
        <dbReference type="ChEBI" id="CHEBI:18420"/>
    </ligand>
</feature>
<keyword evidence="4" id="KW-1185">Reference proteome</keyword>
<comment type="subunit">
    <text evidence="2">Homodimer.</text>
</comment>
<gene>
    <name evidence="3" type="ORF">EI71_00803</name>
</gene>
<dbReference type="GO" id="GO:0008834">
    <property type="term" value="F:ditrans,polycis-undecaprenyl-diphosphate synthase [(2E,6E)-farnesyl-diphosphate specific] activity"/>
    <property type="evidence" value="ECO:0007669"/>
    <property type="project" value="TreeGrafter"/>
</dbReference>
<feature type="active site" description="Proton acceptor" evidence="2">
    <location>
        <position position="66"/>
    </location>
</feature>
<proteinExistence type="inferred from homology"/>
<dbReference type="Proteomes" id="UP000266506">
    <property type="component" value="Unassembled WGS sequence"/>
</dbReference>
<feature type="binding site" evidence="2">
    <location>
        <position position="67"/>
    </location>
    <ligand>
        <name>substrate</name>
    </ligand>
</feature>
<dbReference type="GO" id="GO:0030145">
    <property type="term" value="F:manganese ion binding"/>
    <property type="evidence" value="ECO:0007669"/>
    <property type="project" value="TreeGrafter"/>
</dbReference>
<dbReference type="HAMAP" id="MF_01139">
    <property type="entry name" value="ISPT"/>
    <property type="match status" value="1"/>
</dbReference>
<evidence type="ECO:0000313" key="3">
    <source>
        <dbReference type="EMBL" id="RIA77827.1"/>
    </source>
</evidence>
<comment type="caution">
    <text evidence="3">The sequence shown here is derived from an EMBL/GenBank/DDBJ whole genome shotgun (WGS) entry which is preliminary data.</text>
</comment>
<dbReference type="InterPro" id="IPR001441">
    <property type="entry name" value="UPP_synth-like"/>
</dbReference>
<dbReference type="SUPFAM" id="SSF64005">
    <property type="entry name" value="Undecaprenyl diphosphate synthase"/>
    <property type="match status" value="1"/>
</dbReference>
<dbReference type="NCBIfam" id="TIGR00055">
    <property type="entry name" value="uppS"/>
    <property type="match status" value="1"/>
</dbReference>
<dbReference type="CDD" id="cd00475">
    <property type="entry name" value="Cis_IPPS"/>
    <property type="match status" value="1"/>
</dbReference>
<evidence type="ECO:0000256" key="1">
    <source>
        <dbReference type="ARBA" id="ARBA00022679"/>
    </source>
</evidence>
<dbReference type="NCBIfam" id="NF011405">
    <property type="entry name" value="PRK14830.1"/>
    <property type="match status" value="1"/>
</dbReference>
<feature type="binding site" evidence="2">
    <location>
        <begin position="19"/>
        <end position="22"/>
    </location>
    <ligand>
        <name>substrate</name>
    </ligand>
</feature>
<comment type="cofactor">
    <cofactor evidence="2">
        <name>Mg(2+)</name>
        <dbReference type="ChEBI" id="CHEBI:18420"/>
    </cofactor>
    <text evidence="2">Binds 2 magnesium ions per subunit.</text>
</comment>
<organism evidence="3 4">
    <name type="scientific">Anaeroplasma bactoclasticum</name>
    <dbReference type="NCBI Taxonomy" id="2088"/>
    <lineage>
        <taxon>Bacteria</taxon>
        <taxon>Bacillati</taxon>
        <taxon>Mycoplasmatota</taxon>
        <taxon>Mollicutes</taxon>
        <taxon>Anaeroplasmatales</taxon>
        <taxon>Anaeroplasmataceae</taxon>
        <taxon>Anaeroplasma</taxon>
    </lineage>
</organism>
<dbReference type="EC" id="2.5.1.-" evidence="2"/>
<dbReference type="InterPro" id="IPR018520">
    <property type="entry name" value="UPP_synth-like_CS"/>
</dbReference>
<keyword evidence="2" id="KW-0479">Metal-binding</keyword>
<dbReference type="AlphaFoldDB" id="A0A397S1K5"/>
<feature type="binding site" evidence="2">
    <location>
        <position position="23"/>
    </location>
    <ligand>
        <name>substrate</name>
    </ligand>
</feature>
<dbReference type="FunFam" id="3.40.1180.10:FF:000001">
    <property type="entry name" value="(2E,6E)-farnesyl-diphosphate-specific ditrans,polycis-undecaprenyl-diphosphate synthase"/>
    <property type="match status" value="1"/>
</dbReference>
<dbReference type="FunCoup" id="A0A397S1K5">
    <property type="interactions" value="297"/>
</dbReference>
<dbReference type="GO" id="GO:0005829">
    <property type="term" value="C:cytosol"/>
    <property type="evidence" value="ECO:0007669"/>
    <property type="project" value="TreeGrafter"/>
</dbReference>
<dbReference type="Gene3D" id="3.40.1180.10">
    <property type="entry name" value="Decaprenyl diphosphate synthase-like"/>
    <property type="match status" value="1"/>
</dbReference>